<comment type="similarity">
    <text evidence="2">Belongs to the UPF0291 family.</text>
</comment>
<evidence type="ECO:0000256" key="2">
    <source>
        <dbReference type="HAMAP-Rule" id="MF_01103"/>
    </source>
</evidence>
<comment type="caution">
    <text evidence="3">The sequence shown here is derived from an EMBL/GenBank/DDBJ whole genome shotgun (WGS) entry which is preliminary data.</text>
</comment>
<dbReference type="PANTHER" id="PTHR37300">
    <property type="entry name" value="UPF0291 PROTEIN CBO2609/CLC_2481"/>
    <property type="match status" value="1"/>
</dbReference>
<keyword evidence="1 2" id="KW-0963">Cytoplasm</keyword>
<proteinExistence type="inferred from homology"/>
<reference evidence="3" key="1">
    <citation type="submission" date="2020-10" db="EMBL/GenBank/DDBJ databases">
        <authorList>
            <person name="Gilroy R."/>
        </authorList>
    </citation>
    <scope>NUCLEOTIDE SEQUENCE</scope>
    <source>
        <strain evidence="3">14508</strain>
    </source>
</reference>
<evidence type="ECO:0000313" key="3">
    <source>
        <dbReference type="EMBL" id="HIT17678.1"/>
    </source>
</evidence>
<accession>A0A9D1KAI8</accession>
<organism evidence="3 4">
    <name type="scientific">Candidatus Caccosoma faecigallinarum</name>
    <dbReference type="NCBI Taxonomy" id="2840720"/>
    <lineage>
        <taxon>Bacteria</taxon>
        <taxon>Bacillati</taxon>
        <taxon>Bacillota</taxon>
        <taxon>Bacillota incertae sedis</taxon>
        <taxon>Candidatus Caccosoma</taxon>
    </lineage>
</organism>
<dbReference type="SUPFAM" id="SSF158221">
    <property type="entry name" value="YnzC-like"/>
    <property type="match status" value="1"/>
</dbReference>
<dbReference type="AlphaFoldDB" id="A0A9D1KAI8"/>
<dbReference type="Gene3D" id="1.10.287.540">
    <property type="entry name" value="Helix hairpin bin"/>
    <property type="match status" value="1"/>
</dbReference>
<dbReference type="Proteomes" id="UP000886893">
    <property type="component" value="Unassembled WGS sequence"/>
</dbReference>
<dbReference type="PANTHER" id="PTHR37300:SF1">
    <property type="entry name" value="UPF0291 PROTEIN YNZC"/>
    <property type="match status" value="1"/>
</dbReference>
<reference evidence="3" key="2">
    <citation type="journal article" date="2021" name="PeerJ">
        <title>Extensive microbial diversity within the chicken gut microbiome revealed by metagenomics and culture.</title>
        <authorList>
            <person name="Gilroy R."/>
            <person name="Ravi A."/>
            <person name="Getino M."/>
            <person name="Pursley I."/>
            <person name="Horton D.L."/>
            <person name="Alikhan N.F."/>
            <person name="Baker D."/>
            <person name="Gharbi K."/>
            <person name="Hall N."/>
            <person name="Watson M."/>
            <person name="Adriaenssens E.M."/>
            <person name="Foster-Nyarko E."/>
            <person name="Jarju S."/>
            <person name="Secka A."/>
            <person name="Antonio M."/>
            <person name="Oren A."/>
            <person name="Chaudhuri R.R."/>
            <person name="La Ragione R."/>
            <person name="Hildebrand F."/>
            <person name="Pallen M.J."/>
        </authorList>
    </citation>
    <scope>NUCLEOTIDE SEQUENCE</scope>
    <source>
        <strain evidence="3">14508</strain>
    </source>
</reference>
<dbReference type="Pfam" id="PF05979">
    <property type="entry name" value="DUF896"/>
    <property type="match status" value="1"/>
</dbReference>
<gene>
    <name evidence="3" type="ORF">IAD04_04835</name>
</gene>
<dbReference type="GO" id="GO:0005737">
    <property type="term" value="C:cytoplasm"/>
    <property type="evidence" value="ECO:0007669"/>
    <property type="project" value="UniProtKB-SubCell"/>
</dbReference>
<sequence>MDKKLLDRINELANKKELTVEEKQEQANLRKEYLRQFREGFRQQLEHIQVIDALGNDVTPQKIKEKREKNG</sequence>
<protein>
    <recommendedName>
        <fullName evidence="2">UPF0291 protein IAD04_04835</fullName>
    </recommendedName>
</protein>
<name>A0A9D1KAI8_9FIRM</name>
<evidence type="ECO:0000256" key="1">
    <source>
        <dbReference type="ARBA" id="ARBA00022490"/>
    </source>
</evidence>
<evidence type="ECO:0000313" key="4">
    <source>
        <dbReference type="Proteomes" id="UP000886893"/>
    </source>
</evidence>
<dbReference type="InterPro" id="IPR009242">
    <property type="entry name" value="DUF896"/>
</dbReference>
<dbReference type="EMBL" id="DVKI01000150">
    <property type="protein sequence ID" value="HIT17678.1"/>
    <property type="molecule type" value="Genomic_DNA"/>
</dbReference>
<dbReference type="HAMAP" id="MF_01103">
    <property type="entry name" value="UPF0291"/>
    <property type="match status" value="1"/>
</dbReference>
<comment type="subcellular location">
    <subcellularLocation>
        <location evidence="2">Cytoplasm</location>
    </subcellularLocation>
</comment>